<feature type="transmembrane region" description="Helical" evidence="10">
    <location>
        <begin position="588"/>
        <end position="608"/>
    </location>
</feature>
<feature type="transmembrane region" description="Helical" evidence="10">
    <location>
        <begin position="490"/>
        <end position="508"/>
    </location>
</feature>
<feature type="transmembrane region" description="Helical" evidence="10">
    <location>
        <begin position="698"/>
        <end position="723"/>
    </location>
</feature>
<feature type="transmembrane region" description="Helical" evidence="10">
    <location>
        <begin position="744"/>
        <end position="764"/>
    </location>
</feature>
<dbReference type="PROSITE" id="PS00022">
    <property type="entry name" value="EGF_1"/>
    <property type="match status" value="3"/>
</dbReference>
<keyword evidence="4" id="KW-0732">Signal</keyword>
<comment type="caution">
    <text evidence="14">The sequence shown here is derived from an EMBL/GenBank/DDBJ whole genome shotgun (WGS) entry which is preliminary data.</text>
</comment>
<evidence type="ECO:0000256" key="4">
    <source>
        <dbReference type="ARBA" id="ARBA00022729"/>
    </source>
</evidence>
<feature type="domain" description="EGF-like" evidence="11">
    <location>
        <begin position="171"/>
        <end position="207"/>
    </location>
</feature>
<dbReference type="GO" id="GO:0045197">
    <property type="term" value="P:establishment or maintenance of epithelial cell apical/basal polarity"/>
    <property type="evidence" value="ECO:0007669"/>
    <property type="project" value="TreeGrafter"/>
</dbReference>
<dbReference type="InterPro" id="IPR051022">
    <property type="entry name" value="Notch_Cell-Fate_Det"/>
</dbReference>
<evidence type="ECO:0000256" key="5">
    <source>
        <dbReference type="ARBA" id="ARBA00022737"/>
    </source>
</evidence>
<evidence type="ECO:0000256" key="7">
    <source>
        <dbReference type="ARBA" id="ARBA00023136"/>
    </source>
</evidence>
<feature type="disulfide bond" evidence="9">
    <location>
        <begin position="279"/>
        <end position="288"/>
    </location>
</feature>
<feature type="domain" description="EGF-like" evidence="11">
    <location>
        <begin position="244"/>
        <end position="289"/>
    </location>
</feature>
<feature type="transmembrane region" description="Helical" evidence="10">
    <location>
        <begin position="520"/>
        <end position="546"/>
    </location>
</feature>
<keyword evidence="2 9" id="KW-0245">EGF-like domain</keyword>
<dbReference type="CDD" id="cd00054">
    <property type="entry name" value="EGF_CA"/>
    <property type="match status" value="1"/>
</dbReference>
<feature type="domain" description="G-protein coupled receptors family 1 profile" evidence="12">
    <location>
        <begin position="537"/>
        <end position="804"/>
    </location>
</feature>
<dbReference type="InterPro" id="IPR000276">
    <property type="entry name" value="GPCR_Rhodpsn"/>
</dbReference>
<dbReference type="SMART" id="SM00181">
    <property type="entry name" value="EGF"/>
    <property type="match status" value="4"/>
</dbReference>
<keyword evidence="6 10" id="KW-1133">Transmembrane helix</keyword>
<keyword evidence="7 10" id="KW-0472">Membrane</keyword>
<dbReference type="PROSITE" id="PS50026">
    <property type="entry name" value="EGF_3"/>
    <property type="match status" value="3"/>
</dbReference>
<keyword evidence="5" id="KW-0677">Repeat</keyword>
<evidence type="ECO:0000256" key="8">
    <source>
        <dbReference type="ARBA" id="ARBA00023157"/>
    </source>
</evidence>
<dbReference type="Proteomes" id="UP000663832">
    <property type="component" value="Unassembled WGS sequence"/>
</dbReference>
<dbReference type="Proteomes" id="UP000663877">
    <property type="component" value="Unassembled WGS sequence"/>
</dbReference>
<dbReference type="GO" id="GO:0032991">
    <property type="term" value="C:protein-containing complex"/>
    <property type="evidence" value="ECO:0007669"/>
    <property type="project" value="TreeGrafter"/>
</dbReference>
<dbReference type="PROSITE" id="PS50262">
    <property type="entry name" value="G_PROTEIN_RECEP_F1_2"/>
    <property type="match status" value="1"/>
</dbReference>
<dbReference type="SUPFAM" id="SSF57196">
    <property type="entry name" value="EGF/Laminin"/>
    <property type="match status" value="1"/>
</dbReference>
<comment type="caution">
    <text evidence="9">Lacks conserved residue(s) required for the propagation of feature annotation.</text>
</comment>
<evidence type="ECO:0000313" key="14">
    <source>
        <dbReference type="EMBL" id="CAF1102534.1"/>
    </source>
</evidence>
<feature type="disulfide bond" evidence="9">
    <location>
        <begin position="177"/>
        <end position="194"/>
    </location>
</feature>
<feature type="disulfide bond" evidence="9">
    <location>
        <begin position="479"/>
        <end position="488"/>
    </location>
</feature>
<dbReference type="GO" id="GO:0004930">
    <property type="term" value="F:G protein-coupled receptor activity"/>
    <property type="evidence" value="ECO:0007669"/>
    <property type="project" value="InterPro"/>
</dbReference>
<dbReference type="PANTHER" id="PTHR24049:SF22">
    <property type="entry name" value="DROSOPHILA CRUMBS HOMOLOG"/>
    <property type="match status" value="1"/>
</dbReference>
<dbReference type="EMBL" id="CAJNOM010000128">
    <property type="protein sequence ID" value="CAF1102534.1"/>
    <property type="molecule type" value="Genomic_DNA"/>
</dbReference>
<protein>
    <submittedName>
        <fullName evidence="14">Uncharacterized protein</fullName>
    </submittedName>
</protein>
<evidence type="ECO:0000256" key="6">
    <source>
        <dbReference type="ARBA" id="ARBA00022989"/>
    </source>
</evidence>
<gene>
    <name evidence="13" type="ORF">BJG266_LOCUS17971</name>
    <name evidence="14" type="ORF">QVE165_LOCUS20379</name>
</gene>
<accession>A0A814PBU6</accession>
<keyword evidence="15" id="KW-1185">Reference proteome</keyword>
<dbReference type="InterPro" id="IPR017452">
    <property type="entry name" value="GPCR_Rhodpsn_7TM"/>
</dbReference>
<feature type="domain" description="EGF-like" evidence="11">
    <location>
        <begin position="448"/>
        <end position="489"/>
    </location>
</feature>
<evidence type="ECO:0000313" key="15">
    <source>
        <dbReference type="Proteomes" id="UP000663832"/>
    </source>
</evidence>
<evidence type="ECO:0000313" key="13">
    <source>
        <dbReference type="EMBL" id="CAF1039255.1"/>
    </source>
</evidence>
<organism evidence="14 15">
    <name type="scientific">Adineta steineri</name>
    <dbReference type="NCBI Taxonomy" id="433720"/>
    <lineage>
        <taxon>Eukaryota</taxon>
        <taxon>Metazoa</taxon>
        <taxon>Spiralia</taxon>
        <taxon>Gnathifera</taxon>
        <taxon>Rotifera</taxon>
        <taxon>Eurotatoria</taxon>
        <taxon>Bdelloidea</taxon>
        <taxon>Adinetida</taxon>
        <taxon>Adinetidae</taxon>
        <taxon>Adineta</taxon>
    </lineage>
</organism>
<dbReference type="Gene3D" id="2.10.25.10">
    <property type="entry name" value="Laminin"/>
    <property type="match status" value="1"/>
</dbReference>
<evidence type="ECO:0000256" key="1">
    <source>
        <dbReference type="ARBA" id="ARBA00004370"/>
    </source>
</evidence>
<name>A0A814PBU6_9BILA</name>
<dbReference type="SUPFAM" id="SSF81321">
    <property type="entry name" value="Family A G protein-coupled receptor-like"/>
    <property type="match status" value="1"/>
</dbReference>
<reference evidence="14" key="1">
    <citation type="submission" date="2021-02" db="EMBL/GenBank/DDBJ databases">
        <authorList>
            <person name="Nowell W R."/>
        </authorList>
    </citation>
    <scope>NUCLEOTIDE SEQUENCE</scope>
</reference>
<dbReference type="Pfam" id="PF00008">
    <property type="entry name" value="EGF"/>
    <property type="match status" value="1"/>
</dbReference>
<dbReference type="PROSITE" id="PS01186">
    <property type="entry name" value="EGF_2"/>
    <property type="match status" value="1"/>
</dbReference>
<dbReference type="Gene3D" id="1.20.1070.10">
    <property type="entry name" value="Rhodopsin 7-helix transmembrane proteins"/>
    <property type="match status" value="1"/>
</dbReference>
<evidence type="ECO:0000256" key="9">
    <source>
        <dbReference type="PROSITE-ProRule" id="PRU00076"/>
    </source>
</evidence>
<proteinExistence type="predicted"/>
<dbReference type="GO" id="GO:0005886">
    <property type="term" value="C:plasma membrane"/>
    <property type="evidence" value="ECO:0007669"/>
    <property type="project" value="TreeGrafter"/>
</dbReference>
<evidence type="ECO:0000259" key="12">
    <source>
        <dbReference type="PROSITE" id="PS50262"/>
    </source>
</evidence>
<evidence type="ECO:0000256" key="10">
    <source>
        <dbReference type="SAM" id="Phobius"/>
    </source>
</evidence>
<dbReference type="InterPro" id="IPR000742">
    <property type="entry name" value="EGF"/>
</dbReference>
<dbReference type="AlphaFoldDB" id="A0A814PBU6"/>
<dbReference type="Pfam" id="PF00001">
    <property type="entry name" value="7tm_1"/>
    <property type="match status" value="1"/>
</dbReference>
<feature type="transmembrane region" description="Helical" evidence="10">
    <location>
        <begin position="784"/>
        <end position="807"/>
    </location>
</feature>
<evidence type="ECO:0000259" key="11">
    <source>
        <dbReference type="PROSITE" id="PS50026"/>
    </source>
</evidence>
<dbReference type="EMBL" id="CAJNOI010000090">
    <property type="protein sequence ID" value="CAF1039255.1"/>
    <property type="molecule type" value="Genomic_DNA"/>
</dbReference>
<evidence type="ECO:0000256" key="3">
    <source>
        <dbReference type="ARBA" id="ARBA00022692"/>
    </source>
</evidence>
<dbReference type="PANTHER" id="PTHR24049">
    <property type="entry name" value="CRUMBS FAMILY MEMBER"/>
    <property type="match status" value="1"/>
</dbReference>
<feature type="transmembrane region" description="Helical" evidence="10">
    <location>
        <begin position="558"/>
        <end position="581"/>
    </location>
</feature>
<keyword evidence="8 9" id="KW-1015">Disulfide bond</keyword>
<sequence>MFESQLERTTATEYNVDLRRAHICNRGILIYEHTEERCLCPPAYYGLRCEFQNQRVSITFQIRTALWHTHFQFVIMLIDNDEHEIESYEQISYLGIRDCNFKYNLNLLYTSRPKHINKSYSVRIDAFDALSTSVIYHGSWLFPITHFFLPVYRLAFQLSVRVVYANPLKTDHTNCSCGSHGQCFAYMNTGEYFCRCIHHGWRGKTCQIPTEITPNYCLPDSVSIGSSICVCPLGKFGSRCLISFASICSSSNPCAHGGTCIPVNPRMTLAYSSLFTCACNEGFSGKTCEQIDAQLDIHFPHGMSDIPSSVLIHFITVIDNNDPERTTTVKRIPFGQNSIRVYRSFPFHLVFVEIMKTNHQQKSFYLVLTQQIYIPAANISTSEFHRCLPINELFNSTILSYSLLRRVKYYHKACQKHLDLTCFYDDEQFMCLCTEDHNANCFPFDFNMSYTCQGYDYCENNGECFQNHPTCPTSAVCSCPECYYGSRCQFYTYGFGISLDTILGYHIWPRVTLSEQPAAFKLSIIISVFICVLGLINGALTAATFYSETSDDTGCRVYLYTGAINSLFITFLFALKFIFLVITQLNILTSYIVLTIQCLSIDFVIKILLAANDWFASCVAIERVFTIIHGIQFNNIKSKRIAKYMTFSVYLFTCTSYLHESIYRSLVDDVGDQRTWCIVRYPRPAIQDFASSVNIFHLIVPFSINILSAILIILCMTRIRFHVKKQQIVRRQVLYQQFIKYKHLFISSILLVILKLPGLLISVLSGCMKSQSRDIPWLFLSGYFMSFVPSLLTFITFVIPSVTYMSSFQKVLQKVRRTTLYKKWHCM</sequence>
<comment type="subcellular location">
    <subcellularLocation>
        <location evidence="1">Membrane</location>
    </subcellularLocation>
</comment>
<evidence type="ECO:0000256" key="2">
    <source>
        <dbReference type="ARBA" id="ARBA00022536"/>
    </source>
</evidence>
<dbReference type="OrthoDB" id="10065532at2759"/>
<dbReference type="GO" id="GO:0007157">
    <property type="term" value="P:heterophilic cell-cell adhesion via plasma membrane cell adhesion molecules"/>
    <property type="evidence" value="ECO:0007669"/>
    <property type="project" value="TreeGrafter"/>
</dbReference>
<keyword evidence="3 10" id="KW-0812">Transmembrane</keyword>